<dbReference type="AlphaFoldDB" id="A0AAN9ANV2"/>
<proteinExistence type="predicted"/>
<feature type="transmembrane region" description="Helical" evidence="6">
    <location>
        <begin position="709"/>
        <end position="730"/>
    </location>
</feature>
<feature type="transmembrane region" description="Helical" evidence="6">
    <location>
        <begin position="647"/>
        <end position="670"/>
    </location>
</feature>
<evidence type="ECO:0000256" key="1">
    <source>
        <dbReference type="ARBA" id="ARBA00004141"/>
    </source>
</evidence>
<feature type="transmembrane region" description="Helical" evidence="6">
    <location>
        <begin position="590"/>
        <end position="610"/>
    </location>
</feature>
<accession>A0AAN9ANV2</accession>
<dbReference type="InterPro" id="IPR005828">
    <property type="entry name" value="MFS_sugar_transport-like"/>
</dbReference>
<feature type="transmembrane region" description="Helical" evidence="6">
    <location>
        <begin position="413"/>
        <end position="435"/>
    </location>
</feature>
<feature type="compositionally biased region" description="Polar residues" evidence="5">
    <location>
        <begin position="92"/>
        <end position="215"/>
    </location>
</feature>
<dbReference type="InterPro" id="IPR020846">
    <property type="entry name" value="MFS_dom"/>
</dbReference>
<keyword evidence="3 6" id="KW-1133">Transmembrane helix</keyword>
<evidence type="ECO:0000256" key="2">
    <source>
        <dbReference type="ARBA" id="ARBA00022692"/>
    </source>
</evidence>
<reference evidence="8 9" key="1">
    <citation type="submission" date="2024-02" db="EMBL/GenBank/DDBJ databases">
        <title>Chromosome-scale genome assembly of the rough periwinkle Littorina saxatilis.</title>
        <authorList>
            <person name="De Jode A."/>
            <person name="Faria R."/>
            <person name="Formenti G."/>
            <person name="Sims Y."/>
            <person name="Smith T.P."/>
            <person name="Tracey A."/>
            <person name="Wood J.M.D."/>
            <person name="Zagrodzka Z.B."/>
            <person name="Johannesson K."/>
            <person name="Butlin R.K."/>
            <person name="Leder E.H."/>
        </authorList>
    </citation>
    <scope>NUCLEOTIDE SEQUENCE [LARGE SCALE GENOMIC DNA]</scope>
    <source>
        <strain evidence="8">Snail1</strain>
        <tissue evidence="8">Muscle</tissue>
    </source>
</reference>
<keyword evidence="4 6" id="KW-0472">Membrane</keyword>
<feature type="transmembrane region" description="Helical" evidence="6">
    <location>
        <begin position="473"/>
        <end position="492"/>
    </location>
</feature>
<protein>
    <recommendedName>
        <fullName evidence="7">Major facilitator superfamily (MFS) profile domain-containing protein</fullName>
    </recommendedName>
</protein>
<evidence type="ECO:0000259" key="7">
    <source>
        <dbReference type="PROSITE" id="PS50850"/>
    </source>
</evidence>
<feature type="transmembrane region" description="Helical" evidence="6">
    <location>
        <begin position="390"/>
        <end position="407"/>
    </location>
</feature>
<dbReference type="CDD" id="cd17317">
    <property type="entry name" value="MFS_SLC22"/>
    <property type="match status" value="1"/>
</dbReference>
<keyword evidence="9" id="KW-1185">Reference proteome</keyword>
<organism evidence="8 9">
    <name type="scientific">Littorina saxatilis</name>
    <dbReference type="NCBI Taxonomy" id="31220"/>
    <lineage>
        <taxon>Eukaryota</taxon>
        <taxon>Metazoa</taxon>
        <taxon>Spiralia</taxon>
        <taxon>Lophotrochozoa</taxon>
        <taxon>Mollusca</taxon>
        <taxon>Gastropoda</taxon>
        <taxon>Caenogastropoda</taxon>
        <taxon>Littorinimorpha</taxon>
        <taxon>Littorinoidea</taxon>
        <taxon>Littorinidae</taxon>
        <taxon>Littorina</taxon>
    </lineage>
</organism>
<dbReference type="SUPFAM" id="SSF58104">
    <property type="entry name" value="Methyl-accepting chemotaxis protein (MCP) signaling domain"/>
    <property type="match status" value="1"/>
</dbReference>
<evidence type="ECO:0000256" key="3">
    <source>
        <dbReference type="ARBA" id="ARBA00022989"/>
    </source>
</evidence>
<name>A0AAN9ANV2_9CAEN</name>
<dbReference type="GO" id="GO:0022857">
    <property type="term" value="F:transmembrane transporter activity"/>
    <property type="evidence" value="ECO:0007669"/>
    <property type="project" value="InterPro"/>
</dbReference>
<feature type="transmembrane region" description="Helical" evidence="6">
    <location>
        <begin position="447"/>
        <end position="467"/>
    </location>
</feature>
<dbReference type="PROSITE" id="PS50850">
    <property type="entry name" value="MFS"/>
    <property type="match status" value="1"/>
</dbReference>
<dbReference type="Pfam" id="PF00083">
    <property type="entry name" value="Sugar_tr"/>
    <property type="match status" value="1"/>
</dbReference>
<sequence>MGSCPPVLPPEELIADTCEASGSVAHHPYVIDDDGDAIFNPRDVTEGPGGTLNTAFVVDQSDDFNCDDVSRNKDLAQPKLNQTKNEHIGVSRPTQNVPSTTEDVPSTIENVPSTTEHVSSTIENVPSTTEDVPSTIENVPSTTEDVPSTIENVRSTTEDVPSTIENVPSTTEDVPSTIENVPSTTEDVPSTIENVPSTTEHVSTKTQHVPSIADNNDNKVTKEGSLALNTTGTSATETADTGKDEFQTLEDVIGQLGGFGCYQFCLLTLMFGAKMTVSYSVLLMAFAAATPDWWCQIVNDDDETSVGVGAWSDGGGNGTENALKQQCVVNGTQCEDFRFSDSPRTIVSEWDLVCDQSWMISTTTSVQMVGLLVGAAGAGQLADLWGLKNTVFFTLLVQAVFSLAAGFATKSEIFIGCRFFVGLGSGGFVVAYFPLPMEFLSPRWRSVQGAIPTWSFGIGILSLVAWISRDWRWLNWIGAAFSGAFLFAYPFTPESVRWLILHNRIDEAEKVIQKVVSVNRKKMPDLEVIRKVALREIESKKKIGRRYTYVDLLKGRSLIRVTLCFNFTWFSCGLVYYVLSFGAEQLSGSLYLNVFLLTVVEIPAMLLTTVLNNRLGRRWTSFLFFMISCVTAVLVVIVSYVKPDRGPAVSGLVLLCKVGLGAAWPCMQVFATESFPTVLRSVGYGSCNVSSRLGGIIAPYLVLLGTTHFGLVYVIVSVIMGASAVVSLLCPETKGRALSDTIAEFLAQQETRDLMDDKVVTAQSKQNSQT</sequence>
<dbReference type="Gene3D" id="1.20.1250.20">
    <property type="entry name" value="MFS general substrate transporter like domains"/>
    <property type="match status" value="1"/>
</dbReference>
<evidence type="ECO:0000313" key="9">
    <source>
        <dbReference type="Proteomes" id="UP001374579"/>
    </source>
</evidence>
<dbReference type="Proteomes" id="UP001374579">
    <property type="component" value="Unassembled WGS sequence"/>
</dbReference>
<comment type="subcellular location">
    <subcellularLocation>
        <location evidence="1">Membrane</location>
        <topology evidence="1">Multi-pass membrane protein</topology>
    </subcellularLocation>
</comment>
<dbReference type="PANTHER" id="PTHR24064">
    <property type="entry name" value="SOLUTE CARRIER FAMILY 22 MEMBER"/>
    <property type="match status" value="1"/>
</dbReference>
<evidence type="ECO:0000256" key="4">
    <source>
        <dbReference type="ARBA" id="ARBA00023136"/>
    </source>
</evidence>
<keyword evidence="2 6" id="KW-0812">Transmembrane</keyword>
<feature type="domain" description="Major facilitator superfamily (MFS) profile" evidence="7">
    <location>
        <begin position="266"/>
        <end position="734"/>
    </location>
</feature>
<dbReference type="Gene3D" id="1.10.287.950">
    <property type="entry name" value="Methyl-accepting chemotaxis protein"/>
    <property type="match status" value="1"/>
</dbReference>
<dbReference type="InterPro" id="IPR036259">
    <property type="entry name" value="MFS_trans_sf"/>
</dbReference>
<feature type="transmembrane region" description="Helical" evidence="6">
    <location>
        <begin position="558"/>
        <end position="578"/>
    </location>
</feature>
<evidence type="ECO:0000256" key="5">
    <source>
        <dbReference type="SAM" id="MobiDB-lite"/>
    </source>
</evidence>
<feature type="region of interest" description="Disordered" evidence="5">
    <location>
        <begin position="89"/>
        <end position="219"/>
    </location>
</feature>
<evidence type="ECO:0000313" key="8">
    <source>
        <dbReference type="EMBL" id="KAK7090345.1"/>
    </source>
</evidence>
<evidence type="ECO:0000256" key="6">
    <source>
        <dbReference type="SAM" id="Phobius"/>
    </source>
</evidence>
<dbReference type="SUPFAM" id="SSF103473">
    <property type="entry name" value="MFS general substrate transporter"/>
    <property type="match status" value="1"/>
</dbReference>
<feature type="transmembrane region" description="Helical" evidence="6">
    <location>
        <begin position="622"/>
        <end position="641"/>
    </location>
</feature>
<comment type="caution">
    <text evidence="8">The sequence shown here is derived from an EMBL/GenBank/DDBJ whole genome shotgun (WGS) entry which is preliminary data.</text>
</comment>
<dbReference type="EMBL" id="JBAMIC010000024">
    <property type="protein sequence ID" value="KAK7090345.1"/>
    <property type="molecule type" value="Genomic_DNA"/>
</dbReference>
<dbReference type="GO" id="GO:0016020">
    <property type="term" value="C:membrane"/>
    <property type="evidence" value="ECO:0007669"/>
    <property type="project" value="UniProtKB-SubCell"/>
</dbReference>
<gene>
    <name evidence="8" type="ORF">V1264_010154</name>
</gene>